<dbReference type="FunCoup" id="A0A341B3R9">
    <property type="interactions" value="78"/>
</dbReference>
<dbReference type="CTD" id="161253"/>
<accession>A0A341B3R9</accession>
<gene>
    <name evidence="13" type="primary">REM2</name>
</gene>
<keyword evidence="3" id="KW-1003">Cell membrane</keyword>
<evidence type="ECO:0000256" key="3">
    <source>
        <dbReference type="ARBA" id="ARBA00022475"/>
    </source>
</evidence>
<sequence>MGHVLNGLWLEPHWASLQVSPWEPHQFRLLVEFSGRRSDQRFSAPSGSRSSTGPLRLEQPGLSPLQVSRPTPLIASFSLPPPEADATLLKKPEKLLAGLDWGGPPPAPGAPRRRGSMPVPYKHQLRRAQAVDELDWPPQASSSGSSDSLGSGEAAPTQKDGIFKVMLVGESGVGKSTLAGTFGGLQGDSAHELENPEDTYERRIMVDKEEVTLVVYDIWEQGDAGGWLQDHCLQTGDAFLIVFSVTDRQSFSKVPETLLRLRAGRPQHDLPVILVGNKSDLARSREVSLEEGRHLAGTLSCKHIETSAALHHNTRELFEGAVRQIRLRRGPNRAGGPQPEWGRPEGPAPPTRRESLTKKAKRFLANLVPRNTKFFKQRSRSCHDLSVL</sequence>
<evidence type="ECO:0000256" key="6">
    <source>
        <dbReference type="ARBA" id="ARBA00023134"/>
    </source>
</evidence>
<name>A0A341B3R9_NEOAA</name>
<feature type="region of interest" description="Disordered" evidence="11">
    <location>
        <begin position="39"/>
        <end position="79"/>
    </location>
</feature>
<dbReference type="SMART" id="SM00174">
    <property type="entry name" value="RHO"/>
    <property type="match status" value="1"/>
</dbReference>
<evidence type="ECO:0000313" key="12">
    <source>
        <dbReference type="Proteomes" id="UP000252040"/>
    </source>
</evidence>
<dbReference type="KEGG" id="nasi:112397480"/>
<dbReference type="GO" id="GO:0005525">
    <property type="term" value="F:GTP binding"/>
    <property type="evidence" value="ECO:0007669"/>
    <property type="project" value="UniProtKB-KW"/>
</dbReference>
<feature type="region of interest" description="Disordered" evidence="11">
    <location>
        <begin position="328"/>
        <end position="356"/>
    </location>
</feature>
<evidence type="ECO:0000256" key="1">
    <source>
        <dbReference type="ARBA" id="ARBA00004236"/>
    </source>
</evidence>
<dbReference type="STRING" id="1706337.A0A341B3R9"/>
<dbReference type="PROSITE" id="PS51419">
    <property type="entry name" value="RAB"/>
    <property type="match status" value="1"/>
</dbReference>
<dbReference type="CDD" id="cd04148">
    <property type="entry name" value="RGK"/>
    <property type="match status" value="1"/>
</dbReference>
<evidence type="ECO:0000256" key="9">
    <source>
        <dbReference type="ARBA" id="ARBA00070754"/>
    </source>
</evidence>
<dbReference type="PANTHER" id="PTHR45775:SF5">
    <property type="entry name" value="GTP-BINDING PROTEIN REM 2"/>
    <property type="match status" value="1"/>
</dbReference>
<keyword evidence="4" id="KW-0597">Phosphoprotein</keyword>
<evidence type="ECO:0000313" key="13">
    <source>
        <dbReference type="RefSeq" id="XP_024597460.1"/>
    </source>
</evidence>
<comment type="subcellular location">
    <subcellularLocation>
        <location evidence="1">Cell membrane</location>
    </subcellularLocation>
</comment>
<reference evidence="13" key="1">
    <citation type="submission" date="2025-08" db="UniProtKB">
        <authorList>
            <consortium name="RefSeq"/>
        </authorList>
    </citation>
    <scope>IDENTIFICATION</scope>
    <source>
        <tissue evidence="13">Meat</tissue>
    </source>
</reference>
<evidence type="ECO:0000256" key="5">
    <source>
        <dbReference type="ARBA" id="ARBA00022741"/>
    </source>
</evidence>
<dbReference type="RefSeq" id="XP_024597460.1">
    <property type="nucleotide sequence ID" value="XM_024741692.1"/>
</dbReference>
<dbReference type="InParanoid" id="A0A341B3R9"/>
<dbReference type="InterPro" id="IPR025662">
    <property type="entry name" value="Sigma_54_int_dom_ATP-bd_1"/>
</dbReference>
<dbReference type="GO" id="GO:0005246">
    <property type="term" value="F:calcium channel regulator activity"/>
    <property type="evidence" value="ECO:0007669"/>
    <property type="project" value="TreeGrafter"/>
</dbReference>
<dbReference type="GO" id="GO:0005886">
    <property type="term" value="C:plasma membrane"/>
    <property type="evidence" value="ECO:0007669"/>
    <property type="project" value="UniProtKB-SubCell"/>
</dbReference>
<evidence type="ECO:0000256" key="4">
    <source>
        <dbReference type="ARBA" id="ARBA00022553"/>
    </source>
</evidence>
<feature type="compositionally biased region" description="Low complexity" evidence="11">
    <location>
        <begin position="141"/>
        <end position="152"/>
    </location>
</feature>
<dbReference type="Gene3D" id="3.40.50.300">
    <property type="entry name" value="P-loop containing nucleotide triphosphate hydrolases"/>
    <property type="match status" value="1"/>
</dbReference>
<dbReference type="SMART" id="SM00173">
    <property type="entry name" value="RAS"/>
    <property type="match status" value="1"/>
</dbReference>
<keyword evidence="5" id="KW-0547">Nucleotide-binding</keyword>
<dbReference type="InterPro" id="IPR027417">
    <property type="entry name" value="P-loop_NTPase"/>
</dbReference>
<dbReference type="GO" id="GO:0003924">
    <property type="term" value="F:GTPase activity"/>
    <property type="evidence" value="ECO:0007669"/>
    <property type="project" value="InterPro"/>
</dbReference>
<evidence type="ECO:0000256" key="11">
    <source>
        <dbReference type="SAM" id="MobiDB-lite"/>
    </source>
</evidence>
<dbReference type="PROSITE" id="PS00675">
    <property type="entry name" value="SIGMA54_INTERACT_1"/>
    <property type="match status" value="1"/>
</dbReference>
<protein>
    <recommendedName>
        <fullName evidence="9">GTP-binding protein REM 2</fullName>
    </recommendedName>
    <alternativeName>
        <fullName evidence="10">Rad and Gem-like GTP-binding protein 2</fullName>
    </alternativeName>
</protein>
<dbReference type="PROSITE" id="PS51421">
    <property type="entry name" value="RAS"/>
    <property type="match status" value="1"/>
</dbReference>
<organism evidence="12 13">
    <name type="scientific">Neophocaena asiaeorientalis asiaeorientalis</name>
    <name type="common">Yangtze finless porpoise</name>
    <name type="synonym">Neophocaena phocaenoides subsp. asiaeorientalis</name>
    <dbReference type="NCBI Taxonomy" id="1706337"/>
    <lineage>
        <taxon>Eukaryota</taxon>
        <taxon>Metazoa</taxon>
        <taxon>Chordata</taxon>
        <taxon>Craniata</taxon>
        <taxon>Vertebrata</taxon>
        <taxon>Euteleostomi</taxon>
        <taxon>Mammalia</taxon>
        <taxon>Eutheria</taxon>
        <taxon>Laurasiatheria</taxon>
        <taxon>Artiodactyla</taxon>
        <taxon>Whippomorpha</taxon>
        <taxon>Cetacea</taxon>
        <taxon>Odontoceti</taxon>
        <taxon>Phocoenidae</taxon>
        <taxon>Neophocaena</taxon>
    </lineage>
</organism>
<evidence type="ECO:0000256" key="8">
    <source>
        <dbReference type="ARBA" id="ARBA00053429"/>
    </source>
</evidence>
<dbReference type="PANTHER" id="PTHR45775">
    <property type="entry name" value="RAD, GEM/KIR FAMILY MEMBER 2, ISOFORM C"/>
    <property type="match status" value="1"/>
</dbReference>
<dbReference type="PRINTS" id="PR00449">
    <property type="entry name" value="RASTRNSFRMNG"/>
</dbReference>
<keyword evidence="6" id="KW-0342">GTP-binding</keyword>
<proteinExistence type="inferred from homology"/>
<keyword evidence="7" id="KW-0472">Membrane</keyword>
<evidence type="ECO:0000256" key="10">
    <source>
        <dbReference type="ARBA" id="ARBA00076974"/>
    </source>
</evidence>
<dbReference type="SUPFAM" id="SSF52540">
    <property type="entry name" value="P-loop containing nucleoside triphosphate hydrolases"/>
    <property type="match status" value="1"/>
</dbReference>
<dbReference type="FunFam" id="3.40.50.300:FF:001032">
    <property type="entry name" value="GTP-binding protein REM 2"/>
    <property type="match status" value="1"/>
</dbReference>
<comment type="function">
    <text evidence="8">Binds GTP saturably and exhibits a low intrinsic rate of GTP hydrolysis.</text>
</comment>
<feature type="region of interest" description="Disordered" evidence="11">
    <location>
        <begin position="132"/>
        <end position="156"/>
    </location>
</feature>
<feature type="compositionally biased region" description="Polar residues" evidence="11">
    <location>
        <begin position="41"/>
        <end position="53"/>
    </location>
</feature>
<comment type="similarity">
    <text evidence="2">Belongs to the small GTPase superfamily. RGK family.</text>
</comment>
<dbReference type="SMART" id="SM00175">
    <property type="entry name" value="RAB"/>
    <property type="match status" value="1"/>
</dbReference>
<dbReference type="Pfam" id="PF00071">
    <property type="entry name" value="Ras"/>
    <property type="match status" value="1"/>
</dbReference>
<dbReference type="InterPro" id="IPR051641">
    <property type="entry name" value="RGK_GTP-binding_reg"/>
</dbReference>
<keyword evidence="12" id="KW-1185">Reference proteome</keyword>
<dbReference type="GeneID" id="112397480"/>
<dbReference type="Proteomes" id="UP000252040">
    <property type="component" value="Unplaced"/>
</dbReference>
<dbReference type="InterPro" id="IPR001806">
    <property type="entry name" value="Small_GTPase"/>
</dbReference>
<dbReference type="AlphaFoldDB" id="A0A341B3R9"/>
<feature type="region of interest" description="Disordered" evidence="11">
    <location>
        <begin position="97"/>
        <end position="118"/>
    </location>
</feature>
<evidence type="ECO:0000256" key="2">
    <source>
        <dbReference type="ARBA" id="ARBA00008846"/>
    </source>
</evidence>
<evidence type="ECO:0000256" key="7">
    <source>
        <dbReference type="ARBA" id="ARBA00023136"/>
    </source>
</evidence>